<dbReference type="PANTHER" id="PTHR35794">
    <property type="entry name" value="CELL DIVISION PROTEIN DIVIVA"/>
    <property type="match status" value="1"/>
</dbReference>
<evidence type="ECO:0000256" key="4">
    <source>
        <dbReference type="ARBA" id="ARBA00022490"/>
    </source>
</evidence>
<name>A0A212T4V1_9MICO</name>
<evidence type="ECO:0000256" key="5">
    <source>
        <dbReference type="ARBA" id="ARBA00022618"/>
    </source>
</evidence>
<comment type="subcellular location">
    <subcellularLocation>
        <location evidence="1">Cytoplasm</location>
    </subcellularLocation>
</comment>
<feature type="region of interest" description="Disordered" evidence="10">
    <location>
        <begin position="230"/>
        <end position="261"/>
    </location>
</feature>
<keyword evidence="7" id="KW-0131">Cell cycle</keyword>
<dbReference type="AlphaFoldDB" id="A0A212T4V1"/>
<sequence length="261" mass="29011">MTLRPDELFEREFDETRLRPGYDKEQVNTFLDRVQGELRRLVAENESLRDAAEGRTDAPEFHGGWEGPVEMPARGSQPADDGFIPLGGPVSSGQDPDVVQREADQRIMAAMHAAESAEFDSHHRVQAAQRAEAEAQERLDEVRARAARLTEAVDRLAAGGDAALLLEAAQTVHDDRVEQAEAEAARRTEHAQRQLEALEARIADARERLVEAEQILRQRADQFTHWAEEQRTFLHSPHDPASLAAGRRGRSASQGATSAWS</sequence>
<keyword evidence="12" id="KW-1185">Reference proteome</keyword>
<evidence type="ECO:0000256" key="1">
    <source>
        <dbReference type="ARBA" id="ARBA00004496"/>
    </source>
</evidence>
<evidence type="ECO:0000256" key="9">
    <source>
        <dbReference type="SAM" id="Coils"/>
    </source>
</evidence>
<evidence type="ECO:0000256" key="8">
    <source>
        <dbReference type="ARBA" id="ARBA00031737"/>
    </source>
</evidence>
<dbReference type="Gene3D" id="6.10.250.660">
    <property type="match status" value="1"/>
</dbReference>
<gene>
    <name evidence="11" type="ORF">SAMN05445756_0371</name>
</gene>
<evidence type="ECO:0000256" key="10">
    <source>
        <dbReference type="SAM" id="MobiDB-lite"/>
    </source>
</evidence>
<dbReference type="InterPro" id="IPR019933">
    <property type="entry name" value="DivIVA_domain"/>
</dbReference>
<feature type="compositionally biased region" description="Basic and acidic residues" evidence="10">
    <location>
        <begin position="49"/>
        <end position="60"/>
    </location>
</feature>
<dbReference type="Proteomes" id="UP000198122">
    <property type="component" value="Unassembled WGS sequence"/>
</dbReference>
<dbReference type="EMBL" id="FYEZ01000001">
    <property type="protein sequence ID" value="SNC60890.1"/>
    <property type="molecule type" value="Genomic_DNA"/>
</dbReference>
<dbReference type="OrthoDB" id="9815492at2"/>
<feature type="coiled-coil region" evidence="9">
    <location>
        <begin position="125"/>
        <end position="222"/>
    </location>
</feature>
<dbReference type="InterPro" id="IPR007793">
    <property type="entry name" value="DivIVA_fam"/>
</dbReference>
<comment type="similarity">
    <text evidence="2">Belongs to the DivIVA family.</text>
</comment>
<evidence type="ECO:0000256" key="2">
    <source>
        <dbReference type="ARBA" id="ARBA00009008"/>
    </source>
</evidence>
<reference evidence="11 12" key="1">
    <citation type="submission" date="2017-06" db="EMBL/GenBank/DDBJ databases">
        <authorList>
            <person name="Kim H.J."/>
            <person name="Triplett B.A."/>
        </authorList>
    </citation>
    <scope>NUCLEOTIDE SEQUENCE [LARGE SCALE GENOMIC DNA]</scope>
    <source>
        <strain evidence="11 12">DSM 22179</strain>
    </source>
</reference>
<feature type="compositionally biased region" description="Low complexity" evidence="10">
    <location>
        <begin position="241"/>
        <end position="261"/>
    </location>
</feature>
<dbReference type="GO" id="GO:0051301">
    <property type="term" value="P:cell division"/>
    <property type="evidence" value="ECO:0007669"/>
    <property type="project" value="UniProtKB-KW"/>
</dbReference>
<feature type="region of interest" description="Disordered" evidence="10">
    <location>
        <begin position="49"/>
        <end position="98"/>
    </location>
</feature>
<keyword evidence="4" id="KW-0963">Cytoplasm</keyword>
<evidence type="ECO:0000313" key="12">
    <source>
        <dbReference type="Proteomes" id="UP000198122"/>
    </source>
</evidence>
<organism evidence="11 12">
    <name type="scientific">Kytococcus aerolatus</name>
    <dbReference type="NCBI Taxonomy" id="592308"/>
    <lineage>
        <taxon>Bacteria</taxon>
        <taxon>Bacillati</taxon>
        <taxon>Actinomycetota</taxon>
        <taxon>Actinomycetes</taxon>
        <taxon>Micrococcales</taxon>
        <taxon>Kytococcaceae</taxon>
        <taxon>Kytococcus</taxon>
    </lineage>
</organism>
<protein>
    <recommendedName>
        <fullName evidence="3">Cell wall synthesis protein Wag31</fullName>
    </recommendedName>
    <alternativeName>
        <fullName evidence="8">Antigen 84</fullName>
    </alternativeName>
</protein>
<keyword evidence="5" id="KW-0132">Cell division</keyword>
<evidence type="ECO:0000256" key="7">
    <source>
        <dbReference type="ARBA" id="ARBA00023306"/>
    </source>
</evidence>
<evidence type="ECO:0000256" key="6">
    <source>
        <dbReference type="ARBA" id="ARBA00023054"/>
    </source>
</evidence>
<accession>A0A212T4V1</accession>
<dbReference type="RefSeq" id="WP_088817390.1">
    <property type="nucleotide sequence ID" value="NZ_FYEZ01000001.1"/>
</dbReference>
<evidence type="ECO:0000256" key="3">
    <source>
        <dbReference type="ARBA" id="ARBA00018787"/>
    </source>
</evidence>
<keyword evidence="6 9" id="KW-0175">Coiled coil</keyword>
<dbReference type="PANTHER" id="PTHR35794:SF2">
    <property type="entry name" value="CELL DIVISION PROTEIN DIVIVA"/>
    <property type="match status" value="1"/>
</dbReference>
<dbReference type="GO" id="GO:0005737">
    <property type="term" value="C:cytoplasm"/>
    <property type="evidence" value="ECO:0007669"/>
    <property type="project" value="UniProtKB-SubCell"/>
</dbReference>
<proteinExistence type="inferred from homology"/>
<dbReference type="NCBIfam" id="TIGR03544">
    <property type="entry name" value="DivI1A_domain"/>
    <property type="match status" value="1"/>
</dbReference>
<evidence type="ECO:0000313" key="11">
    <source>
        <dbReference type="EMBL" id="SNC60890.1"/>
    </source>
</evidence>